<comment type="similarity">
    <text evidence="1">Belongs to the histone H3 family.</text>
</comment>
<protein>
    <recommendedName>
        <fullName evidence="3">Core Histone H2A/H2B/H3 domain-containing protein</fullName>
    </recommendedName>
</protein>
<feature type="domain" description="Core Histone H2A/H2B/H3" evidence="3">
    <location>
        <begin position="49"/>
        <end position="81"/>
    </location>
</feature>
<dbReference type="OrthoDB" id="420022at2759"/>
<dbReference type="PANTHER" id="PTHR11426">
    <property type="entry name" value="HISTONE H3"/>
    <property type="match status" value="1"/>
</dbReference>
<dbReference type="GO" id="GO:0003677">
    <property type="term" value="F:DNA binding"/>
    <property type="evidence" value="ECO:0007669"/>
    <property type="project" value="InterPro"/>
</dbReference>
<evidence type="ECO:0000313" key="4">
    <source>
        <dbReference type="EMBL" id="KAE9450692.1"/>
    </source>
</evidence>
<reference evidence="4 5" key="1">
    <citation type="journal article" date="2019" name="Genome Biol. Evol.">
        <title>The Rhododendron genome and chromosomal organization provide insight into shared whole-genome duplications across the heath family (Ericaceae).</title>
        <authorList>
            <person name="Soza V.L."/>
            <person name="Lindsley D."/>
            <person name="Waalkes A."/>
            <person name="Ramage E."/>
            <person name="Patwardhan R.P."/>
            <person name="Burton J.N."/>
            <person name="Adey A."/>
            <person name="Kumar A."/>
            <person name="Qiu R."/>
            <person name="Shendure J."/>
            <person name="Hall B."/>
        </authorList>
    </citation>
    <scope>NUCLEOTIDE SEQUENCE [LARGE SCALE GENOMIC DNA]</scope>
    <source>
        <strain evidence="4">RSF 1966-606</strain>
    </source>
</reference>
<dbReference type="InterPro" id="IPR009072">
    <property type="entry name" value="Histone-fold"/>
</dbReference>
<accession>A0A6A4KZM5</accession>
<keyword evidence="5" id="KW-1185">Reference proteome</keyword>
<dbReference type="GO" id="GO:0030527">
    <property type="term" value="F:structural constituent of chromatin"/>
    <property type="evidence" value="ECO:0007669"/>
    <property type="project" value="InterPro"/>
</dbReference>
<feature type="non-terminal residue" evidence="4">
    <location>
        <position position="1"/>
    </location>
</feature>
<keyword evidence="2" id="KW-0007">Acetylation</keyword>
<dbReference type="Proteomes" id="UP000428333">
    <property type="component" value="Linkage Group LG10"/>
</dbReference>
<dbReference type="EMBL" id="QEFC01002773">
    <property type="protein sequence ID" value="KAE9450692.1"/>
    <property type="molecule type" value="Genomic_DNA"/>
</dbReference>
<dbReference type="Gene3D" id="1.10.20.10">
    <property type="entry name" value="Histone, subunit A"/>
    <property type="match status" value="2"/>
</dbReference>
<dbReference type="PRINTS" id="PR00622">
    <property type="entry name" value="HISTONEH3"/>
</dbReference>
<evidence type="ECO:0000259" key="3">
    <source>
        <dbReference type="Pfam" id="PF00125"/>
    </source>
</evidence>
<dbReference type="AlphaFoldDB" id="A0A6A4KZM5"/>
<gene>
    <name evidence="4" type="ORF">C3L33_17404</name>
</gene>
<evidence type="ECO:0000256" key="2">
    <source>
        <dbReference type="ARBA" id="ARBA00022990"/>
    </source>
</evidence>
<dbReference type="SMART" id="SM00428">
    <property type="entry name" value="H3"/>
    <property type="match status" value="1"/>
</dbReference>
<proteinExistence type="inferred from homology"/>
<dbReference type="SUPFAM" id="SSF47113">
    <property type="entry name" value="Histone-fold"/>
    <property type="match status" value="1"/>
</dbReference>
<dbReference type="InterPro" id="IPR007125">
    <property type="entry name" value="H2A/H2B/H3"/>
</dbReference>
<organism evidence="4 5">
    <name type="scientific">Rhododendron williamsianum</name>
    <dbReference type="NCBI Taxonomy" id="262921"/>
    <lineage>
        <taxon>Eukaryota</taxon>
        <taxon>Viridiplantae</taxon>
        <taxon>Streptophyta</taxon>
        <taxon>Embryophyta</taxon>
        <taxon>Tracheophyta</taxon>
        <taxon>Spermatophyta</taxon>
        <taxon>Magnoliopsida</taxon>
        <taxon>eudicotyledons</taxon>
        <taxon>Gunneridae</taxon>
        <taxon>Pentapetalae</taxon>
        <taxon>asterids</taxon>
        <taxon>Ericales</taxon>
        <taxon>Ericaceae</taxon>
        <taxon>Ericoideae</taxon>
        <taxon>Rhodoreae</taxon>
        <taxon>Rhododendron</taxon>
    </lineage>
</organism>
<dbReference type="Pfam" id="PF00125">
    <property type="entry name" value="Histone"/>
    <property type="match status" value="1"/>
</dbReference>
<evidence type="ECO:0000313" key="5">
    <source>
        <dbReference type="Proteomes" id="UP000428333"/>
    </source>
</evidence>
<sequence length="86" mass="9872">MHVQAPATVGVKKPHRFRLGMVALREIRKYQKSTELLIRCRRAAGGGRDIFGQLFEDANLCEIHAFRVTIMPTDIQLVRRIRGERA</sequence>
<dbReference type="InterPro" id="IPR000164">
    <property type="entry name" value="Histone_H3/CENP-A"/>
</dbReference>
<comment type="caution">
    <text evidence="4">The sequence shown here is derived from an EMBL/GenBank/DDBJ whole genome shotgun (WGS) entry which is preliminary data.</text>
</comment>
<dbReference type="GO" id="GO:0000786">
    <property type="term" value="C:nucleosome"/>
    <property type="evidence" value="ECO:0007669"/>
    <property type="project" value="InterPro"/>
</dbReference>
<evidence type="ECO:0000256" key="1">
    <source>
        <dbReference type="ARBA" id="ARBA00010343"/>
    </source>
</evidence>
<dbReference type="GO" id="GO:0046982">
    <property type="term" value="F:protein heterodimerization activity"/>
    <property type="evidence" value="ECO:0007669"/>
    <property type="project" value="InterPro"/>
</dbReference>
<name>A0A6A4KZM5_9ERIC</name>